<keyword evidence="2" id="KW-1185">Reference proteome</keyword>
<evidence type="ECO:0000313" key="2">
    <source>
        <dbReference type="Proteomes" id="UP000198846"/>
    </source>
</evidence>
<reference evidence="2" key="1">
    <citation type="submission" date="2016-10" db="EMBL/GenBank/DDBJ databases">
        <authorList>
            <person name="Varghese N."/>
            <person name="Submissions S."/>
        </authorList>
    </citation>
    <scope>NUCLEOTIDE SEQUENCE [LARGE SCALE GENOMIC DNA]</scope>
    <source>
        <strain evidence="2">DSM 23842</strain>
    </source>
</reference>
<dbReference type="OrthoDB" id="1446017at2"/>
<accession>A0A1H3VJB9</accession>
<dbReference type="AlphaFoldDB" id="A0A1H3VJB9"/>
<proteinExistence type="predicted"/>
<evidence type="ECO:0000313" key="1">
    <source>
        <dbReference type="EMBL" id="SDZ74887.1"/>
    </source>
</evidence>
<protein>
    <submittedName>
        <fullName evidence="1">Uncharacterized protein</fullName>
    </submittedName>
</protein>
<sequence length="151" mass="17416">MKKFGAYKIVSDKEMNIEYYRGEITLEDLISFKKKLHSDPDYNRYWNTIADLRDCKLIVKSNEFSEFINFMKTGYDHTKSRSIALLSSRPNDVAISTMYSLLVKESGLNFTTYLLSAIDSVVNSFCNNLFTEEELNAILKGLKTSTNNIYT</sequence>
<name>A0A1H3VJB9_BIZPA</name>
<gene>
    <name evidence="1" type="ORF">SAMN04487990_101215</name>
</gene>
<dbReference type="EMBL" id="FNQK01000001">
    <property type="protein sequence ID" value="SDZ74887.1"/>
    <property type="molecule type" value="Genomic_DNA"/>
</dbReference>
<dbReference type="RefSeq" id="WP_092131290.1">
    <property type="nucleotide sequence ID" value="NZ_FNQK01000001.1"/>
</dbReference>
<dbReference type="STRING" id="283786.SAMN04487990_101215"/>
<organism evidence="1 2">
    <name type="scientific">Bizionia paragorgiae</name>
    <dbReference type="NCBI Taxonomy" id="283786"/>
    <lineage>
        <taxon>Bacteria</taxon>
        <taxon>Pseudomonadati</taxon>
        <taxon>Bacteroidota</taxon>
        <taxon>Flavobacteriia</taxon>
        <taxon>Flavobacteriales</taxon>
        <taxon>Flavobacteriaceae</taxon>
        <taxon>Bizionia</taxon>
    </lineage>
</organism>
<dbReference type="Proteomes" id="UP000198846">
    <property type="component" value="Unassembled WGS sequence"/>
</dbReference>